<evidence type="ECO:0000313" key="2">
    <source>
        <dbReference type="Proteomes" id="UP000030663"/>
    </source>
</evidence>
<dbReference type="HOGENOM" id="CLU_2346749_0_0_1"/>
<reference evidence="1 2" key="1">
    <citation type="submission" date="2011-11" db="EMBL/GenBank/DDBJ databases">
        <title>The Genome Sequence of Fusarium oxysporum PHW815.</title>
        <authorList>
            <consortium name="The Broad Institute Genome Sequencing Platform"/>
            <person name="Ma L.-J."/>
            <person name="Gale L.R."/>
            <person name="Schwartz D.C."/>
            <person name="Zhou S."/>
            <person name="Corby-Kistler H."/>
            <person name="Young S.K."/>
            <person name="Zeng Q."/>
            <person name="Gargeya S."/>
            <person name="Fitzgerald M."/>
            <person name="Haas B."/>
            <person name="Abouelleil A."/>
            <person name="Alvarado L."/>
            <person name="Arachchi H.M."/>
            <person name="Berlin A."/>
            <person name="Brown A."/>
            <person name="Chapman S.B."/>
            <person name="Chen Z."/>
            <person name="Dunbar C."/>
            <person name="Freedman E."/>
            <person name="Gearin G."/>
            <person name="Goldberg J."/>
            <person name="Griggs A."/>
            <person name="Gujja S."/>
            <person name="Heiman D."/>
            <person name="Howarth C."/>
            <person name="Larson L."/>
            <person name="Lui A."/>
            <person name="MacDonald P.J.P."/>
            <person name="Montmayeur A."/>
            <person name="Murphy C."/>
            <person name="Neiman D."/>
            <person name="Pearson M."/>
            <person name="Priest M."/>
            <person name="Roberts A."/>
            <person name="Saif S."/>
            <person name="Shea T."/>
            <person name="Shenoy N."/>
            <person name="Sisk P."/>
            <person name="Stolte C."/>
            <person name="Sykes S."/>
            <person name="Wortman J."/>
            <person name="Nusbaum C."/>
            <person name="Birren B."/>
        </authorList>
    </citation>
    <scope>NUCLEOTIDE SEQUENCE [LARGE SCALE GENOMIC DNA]</scope>
    <source>
        <strain evidence="1 2">54005</strain>
    </source>
</reference>
<accession>X0BQ06</accession>
<dbReference type="AlphaFoldDB" id="X0BQ06"/>
<proteinExistence type="predicted"/>
<name>X0BQ06_FUSOX</name>
<dbReference type="EMBL" id="JH658431">
    <property type="protein sequence ID" value="EXK81003.1"/>
    <property type="molecule type" value="Genomic_DNA"/>
</dbReference>
<protein>
    <submittedName>
        <fullName evidence="1">Uncharacterized protein</fullName>
    </submittedName>
</protein>
<keyword evidence="2" id="KW-1185">Reference proteome</keyword>
<evidence type="ECO:0000313" key="1">
    <source>
        <dbReference type="EMBL" id="EXK81003.1"/>
    </source>
</evidence>
<organism evidence="1 2">
    <name type="scientific">Fusarium oxysporum f. sp. raphani 54005</name>
    <dbReference type="NCBI Taxonomy" id="1089458"/>
    <lineage>
        <taxon>Eukaryota</taxon>
        <taxon>Fungi</taxon>
        <taxon>Dikarya</taxon>
        <taxon>Ascomycota</taxon>
        <taxon>Pezizomycotina</taxon>
        <taxon>Sordariomycetes</taxon>
        <taxon>Hypocreomycetidae</taxon>
        <taxon>Hypocreales</taxon>
        <taxon>Nectriaceae</taxon>
        <taxon>Fusarium</taxon>
        <taxon>Fusarium oxysporum species complex</taxon>
    </lineage>
</organism>
<dbReference type="Proteomes" id="UP000030663">
    <property type="component" value="Unassembled WGS sequence"/>
</dbReference>
<gene>
    <name evidence="1" type="ORF">FOQG_14529</name>
</gene>
<sequence>MTASQGAKTNGSYFVVLSAIVVVSEEAIDDDSVSPAEADENTVVGVTDSVSTERIVEDKTVEVAGSVVIELADDMSVLVVSASLELVVLIDVTELGG</sequence>